<organism evidence="11 12">
    <name type="scientific">Cladonia borealis</name>
    <dbReference type="NCBI Taxonomy" id="184061"/>
    <lineage>
        <taxon>Eukaryota</taxon>
        <taxon>Fungi</taxon>
        <taxon>Dikarya</taxon>
        <taxon>Ascomycota</taxon>
        <taxon>Pezizomycotina</taxon>
        <taxon>Lecanoromycetes</taxon>
        <taxon>OSLEUM clade</taxon>
        <taxon>Lecanoromycetidae</taxon>
        <taxon>Lecanorales</taxon>
        <taxon>Lecanorineae</taxon>
        <taxon>Cladoniaceae</taxon>
        <taxon>Cladonia</taxon>
    </lineage>
</organism>
<dbReference type="PANTHER" id="PTHR13182">
    <property type="entry name" value="ZINC FINGER PROTEIN 622"/>
    <property type="match status" value="1"/>
</dbReference>
<dbReference type="SMART" id="SM00355">
    <property type="entry name" value="ZnF_C2H2"/>
    <property type="match status" value="4"/>
</dbReference>
<evidence type="ECO:0000259" key="10">
    <source>
        <dbReference type="PROSITE" id="PS00028"/>
    </source>
</evidence>
<evidence type="ECO:0000256" key="7">
    <source>
        <dbReference type="ARBA" id="ARBA00022833"/>
    </source>
</evidence>
<dbReference type="InterPro" id="IPR040025">
    <property type="entry name" value="Znf622/Rei1/Reh1"/>
</dbReference>
<protein>
    <recommendedName>
        <fullName evidence="10">C2H2-type domain-containing protein</fullName>
    </recommendedName>
</protein>
<dbReference type="InterPro" id="IPR036236">
    <property type="entry name" value="Znf_C2H2_sf"/>
</dbReference>
<keyword evidence="12" id="KW-1185">Reference proteome</keyword>
<feature type="domain" description="C2H2-type" evidence="10">
    <location>
        <begin position="30"/>
        <end position="52"/>
    </location>
</feature>
<dbReference type="GO" id="GO:0005737">
    <property type="term" value="C:cytoplasm"/>
    <property type="evidence" value="ECO:0007669"/>
    <property type="project" value="UniProtKB-SubCell"/>
</dbReference>
<feature type="compositionally biased region" description="Basic and acidic residues" evidence="9">
    <location>
        <begin position="561"/>
        <end position="577"/>
    </location>
</feature>
<keyword evidence="6" id="KW-0863">Zinc-finger</keyword>
<feature type="region of interest" description="Disordered" evidence="9">
    <location>
        <begin position="378"/>
        <end position="406"/>
    </location>
</feature>
<dbReference type="InterPro" id="IPR003604">
    <property type="entry name" value="Matrin/U1-like-C_Znf_C2H2"/>
</dbReference>
<proteinExistence type="inferred from homology"/>
<dbReference type="GO" id="GO:0030687">
    <property type="term" value="C:preribosome, large subunit precursor"/>
    <property type="evidence" value="ECO:0007669"/>
    <property type="project" value="TreeGrafter"/>
</dbReference>
<evidence type="ECO:0000313" key="12">
    <source>
        <dbReference type="Proteomes" id="UP001166286"/>
    </source>
</evidence>
<evidence type="ECO:0000256" key="3">
    <source>
        <dbReference type="ARBA" id="ARBA00022517"/>
    </source>
</evidence>
<feature type="region of interest" description="Disordered" evidence="9">
    <location>
        <begin position="182"/>
        <end position="232"/>
    </location>
</feature>
<evidence type="ECO:0000256" key="2">
    <source>
        <dbReference type="ARBA" id="ARBA00022490"/>
    </source>
</evidence>
<dbReference type="Proteomes" id="UP001166286">
    <property type="component" value="Unassembled WGS sequence"/>
</dbReference>
<dbReference type="SUPFAM" id="SSF57667">
    <property type="entry name" value="beta-beta-alpha zinc fingers"/>
    <property type="match status" value="1"/>
</dbReference>
<gene>
    <name evidence="11" type="ORF">JMJ35_002732</name>
</gene>
<dbReference type="GO" id="GO:0003676">
    <property type="term" value="F:nucleic acid binding"/>
    <property type="evidence" value="ECO:0007669"/>
    <property type="project" value="InterPro"/>
</dbReference>
<dbReference type="GO" id="GO:0042273">
    <property type="term" value="P:ribosomal large subunit biogenesis"/>
    <property type="evidence" value="ECO:0007669"/>
    <property type="project" value="TreeGrafter"/>
</dbReference>
<evidence type="ECO:0000256" key="8">
    <source>
        <dbReference type="ARBA" id="ARBA00034126"/>
    </source>
</evidence>
<keyword evidence="4" id="KW-0479">Metal-binding</keyword>
<dbReference type="InterPro" id="IPR041661">
    <property type="entry name" value="ZN622/Rei1/Reh1_Znf-C2H2"/>
</dbReference>
<reference evidence="11" key="1">
    <citation type="submission" date="2023-03" db="EMBL/GenBank/DDBJ databases">
        <title>Complete genome of Cladonia borealis.</title>
        <authorList>
            <person name="Park H."/>
        </authorList>
    </citation>
    <scope>NUCLEOTIDE SEQUENCE</scope>
    <source>
        <strain evidence="11">ANT050790</strain>
    </source>
</reference>
<dbReference type="Pfam" id="PF12756">
    <property type="entry name" value="zf-C2H2_2"/>
    <property type="match status" value="1"/>
</dbReference>
<dbReference type="PANTHER" id="PTHR13182:SF8">
    <property type="entry name" value="CYTOPLASMIC 60S SUBUNIT BIOGENESIS FACTOR ZNF622"/>
    <property type="match status" value="1"/>
</dbReference>
<dbReference type="Gene3D" id="3.30.160.60">
    <property type="entry name" value="Classic Zinc Finger"/>
    <property type="match status" value="1"/>
</dbReference>
<dbReference type="InterPro" id="IPR013087">
    <property type="entry name" value="Znf_C2H2_type"/>
</dbReference>
<dbReference type="GO" id="GO:0008270">
    <property type="term" value="F:zinc ion binding"/>
    <property type="evidence" value="ECO:0007669"/>
    <property type="project" value="UniProtKB-KW"/>
</dbReference>
<comment type="caution">
    <text evidence="11">The sequence shown here is derived from an EMBL/GenBank/DDBJ whole genome shotgun (WGS) entry which is preliminary data.</text>
</comment>
<evidence type="ECO:0000256" key="4">
    <source>
        <dbReference type="ARBA" id="ARBA00022723"/>
    </source>
</evidence>
<feature type="region of interest" description="Disordered" evidence="9">
    <location>
        <begin position="143"/>
        <end position="167"/>
    </location>
</feature>
<dbReference type="EMBL" id="JAFEKC020000004">
    <property type="protein sequence ID" value="KAK0515353.1"/>
    <property type="molecule type" value="Genomic_DNA"/>
</dbReference>
<evidence type="ECO:0000256" key="1">
    <source>
        <dbReference type="ARBA" id="ARBA00004496"/>
    </source>
</evidence>
<accession>A0AA39V435</accession>
<dbReference type="PROSITE" id="PS00028">
    <property type="entry name" value="ZINC_FINGER_C2H2_1"/>
    <property type="match status" value="2"/>
</dbReference>
<comment type="subcellular location">
    <subcellularLocation>
        <location evidence="1">Cytoplasm</location>
    </subcellularLocation>
</comment>
<comment type="similarity">
    <text evidence="8">Belongs to the REI1 family.</text>
</comment>
<dbReference type="SMART" id="SM00451">
    <property type="entry name" value="ZnF_U1"/>
    <property type="match status" value="2"/>
</dbReference>
<keyword evidence="5" id="KW-0677">Repeat</keyword>
<evidence type="ECO:0000256" key="6">
    <source>
        <dbReference type="ARBA" id="ARBA00022771"/>
    </source>
</evidence>
<feature type="region of interest" description="Disordered" evidence="9">
    <location>
        <begin position="540"/>
        <end position="577"/>
    </location>
</feature>
<keyword evidence="7" id="KW-0862">Zinc</keyword>
<evidence type="ECO:0000256" key="5">
    <source>
        <dbReference type="ARBA" id="ARBA00022737"/>
    </source>
</evidence>
<dbReference type="AlphaFoldDB" id="A0AA39V435"/>
<name>A0AA39V435_9LECA</name>
<evidence type="ECO:0000313" key="11">
    <source>
        <dbReference type="EMBL" id="KAK0515353.1"/>
    </source>
</evidence>
<feature type="domain" description="C2H2-type" evidence="10">
    <location>
        <begin position="95"/>
        <end position="117"/>
    </location>
</feature>
<sequence length="577" mass="64675">MATIMASRPTASGLQPTSVSNAAQSHPYTCNTCQVAFRNSDLQRSHMRTDWHRYNLKRRVASLPPLSSEIFAEKVLNAQASSSAVAAKASFEKSCTACQKTYYSENAYQNHLNSQRHKVRIAVPTKDGKPTGDDETASVMSSTISLGEPMNTALPDDVTKPPPESIDPEAEAEFSKVVNGIKDTSMSEKSPSSETEPVSRRPSRPHHSASEQRPEHPLLTGKDEISSTGTTTKIAPAAPSVTLNRCLFCNYDSPSFKLSVMHMTKYHGLFIPEQDYLIDLEGLISWLYGRIYEVHECLYCHKVKGSAESIQTHMRDKGHCMIAFESEEEMIEVGQFYDFSSTYSDQDSDEDMEDVADERDGGVKVDSAKVIKTVVTDENGDQEMRDGDENGEGWETDSSASSLDSDELTAVPIDHKHAYERLPMHRHHNHNDPRPHRSVDGFHSHAHSHHAAFHSDYELHLPSGRTAGHRSLSRYYRQNLHNHPTPTERIEQRLLEDATTYSNPDTRMTEGNARGRGLITRANGGEGMLGVTDAKKQEVRAIEKRDTKRAQRAQKQYQWGVDKRGNSQKHFRDPLLQ</sequence>
<keyword evidence="3" id="KW-0690">Ribosome biogenesis</keyword>
<dbReference type="Pfam" id="PF12171">
    <property type="entry name" value="zf-C2H2_jaz"/>
    <property type="match status" value="1"/>
</dbReference>
<evidence type="ECO:0000256" key="9">
    <source>
        <dbReference type="SAM" id="MobiDB-lite"/>
    </source>
</evidence>
<feature type="compositionally biased region" description="Basic and acidic residues" evidence="9">
    <location>
        <begin position="540"/>
        <end position="549"/>
    </location>
</feature>
<feature type="compositionally biased region" description="Basic and acidic residues" evidence="9">
    <location>
        <begin position="208"/>
        <end position="225"/>
    </location>
</feature>
<dbReference type="InterPro" id="IPR022755">
    <property type="entry name" value="Znf_C2H2_jaz"/>
</dbReference>
<feature type="compositionally biased region" description="Polar residues" evidence="9">
    <location>
        <begin position="182"/>
        <end position="196"/>
    </location>
</feature>
<keyword evidence="2" id="KW-0963">Cytoplasm</keyword>
<feature type="region of interest" description="Disordered" evidence="9">
    <location>
        <begin position="502"/>
        <end position="521"/>
    </location>
</feature>